<name>A0A6P4J5K0_DROKI</name>
<protein>
    <submittedName>
        <fullName evidence="3">Uncharacterized protein LOC108079794</fullName>
    </submittedName>
</protein>
<dbReference type="GeneID" id="108079794"/>
<feature type="compositionally biased region" description="Basic and acidic residues" evidence="1">
    <location>
        <begin position="109"/>
        <end position="118"/>
    </location>
</feature>
<feature type="compositionally biased region" description="Basic and acidic residues" evidence="1">
    <location>
        <begin position="68"/>
        <end position="79"/>
    </location>
</feature>
<keyword evidence="2" id="KW-1185">Reference proteome</keyword>
<gene>
    <name evidence="3 4" type="primary">LOC108079794</name>
</gene>
<dbReference type="OMA" id="PYQKRTE"/>
<accession>A0A6P4J5K0</accession>
<dbReference type="RefSeq" id="XP_070142563.1">
    <property type="nucleotide sequence ID" value="XM_070286462.1"/>
</dbReference>
<reference evidence="2 4" key="2">
    <citation type="submission" date="2025-05" db="UniProtKB">
        <authorList>
            <consortium name="RefSeq"/>
        </authorList>
    </citation>
    <scope>NUCLEOTIDE SEQUENCE [LARGE SCALE GENOMIC DNA]</scope>
    <source>
        <strain evidence="2 4">14028-0561.14</strain>
        <tissue evidence="4">Whole fly</tissue>
    </source>
</reference>
<organism evidence="2 3">
    <name type="scientific">Drosophila kikkawai</name>
    <name type="common">Fruit fly</name>
    <dbReference type="NCBI Taxonomy" id="30033"/>
    <lineage>
        <taxon>Eukaryota</taxon>
        <taxon>Metazoa</taxon>
        <taxon>Ecdysozoa</taxon>
        <taxon>Arthropoda</taxon>
        <taxon>Hexapoda</taxon>
        <taxon>Insecta</taxon>
        <taxon>Pterygota</taxon>
        <taxon>Neoptera</taxon>
        <taxon>Endopterygota</taxon>
        <taxon>Diptera</taxon>
        <taxon>Brachycera</taxon>
        <taxon>Muscomorpha</taxon>
        <taxon>Ephydroidea</taxon>
        <taxon>Drosophilidae</taxon>
        <taxon>Drosophila</taxon>
        <taxon>Sophophora</taxon>
    </lineage>
</organism>
<dbReference type="RefSeq" id="XP_017029763.1">
    <property type="nucleotide sequence ID" value="XM_017174274.1"/>
</dbReference>
<dbReference type="AlphaFoldDB" id="A0A6P4J5K0"/>
<evidence type="ECO:0000256" key="1">
    <source>
        <dbReference type="SAM" id="MobiDB-lite"/>
    </source>
</evidence>
<proteinExistence type="predicted"/>
<evidence type="ECO:0000313" key="3">
    <source>
        <dbReference type="RefSeq" id="XP_017029763.1"/>
    </source>
</evidence>
<dbReference type="OrthoDB" id="7992758at2759"/>
<evidence type="ECO:0000313" key="4">
    <source>
        <dbReference type="RefSeq" id="XP_070142563.1"/>
    </source>
</evidence>
<reference evidence="3" key="1">
    <citation type="submission" date="2025-04" db="UniProtKB">
        <authorList>
            <consortium name="RefSeq"/>
        </authorList>
    </citation>
    <scope>IDENTIFICATION</scope>
</reference>
<feature type="region of interest" description="Disordered" evidence="1">
    <location>
        <begin position="26"/>
        <end position="118"/>
    </location>
</feature>
<sequence>MAESHLQVKLEQQNIKERLNLHVKRRLQQDSEAPIESPELLPGDPSMATSSKRSKGKEVPKQRKPYQKRTEKAKTETAKFKKTGQLGSPAAEIEPLDDQDPDGCSPEAPDMKSSSRDRFKNADILNMVLSVKKRALMQDPEVQAFWSQIMTAIKS</sequence>
<dbReference type="Proteomes" id="UP001652661">
    <property type="component" value="Chromosome 2L"/>
</dbReference>
<evidence type="ECO:0000313" key="2">
    <source>
        <dbReference type="Proteomes" id="UP001652661"/>
    </source>
</evidence>